<accession>K2FB26</accession>
<dbReference type="InterPro" id="IPR036995">
    <property type="entry name" value="MPG_sf"/>
</dbReference>
<dbReference type="InterPro" id="IPR003180">
    <property type="entry name" value="MPG"/>
</dbReference>
<dbReference type="Pfam" id="PF02245">
    <property type="entry name" value="Pur_DNA_glyco"/>
    <property type="match status" value="1"/>
</dbReference>
<keyword evidence="4 5" id="KW-0234">DNA repair</keyword>
<protein>
    <recommendedName>
        <fullName evidence="5">Putative 3-methyladenine DNA glycosylase</fullName>
        <ecNumber evidence="5">3.2.2.-</ecNumber>
    </recommendedName>
</protein>
<dbReference type="GO" id="GO:0006284">
    <property type="term" value="P:base-excision repair"/>
    <property type="evidence" value="ECO:0007669"/>
    <property type="project" value="InterPro"/>
</dbReference>
<dbReference type="AlphaFoldDB" id="K2FB26"/>
<dbReference type="InterPro" id="IPR011034">
    <property type="entry name" value="Formyl_transferase-like_C_sf"/>
</dbReference>
<proteinExistence type="inferred from homology"/>
<evidence type="ECO:0000256" key="3">
    <source>
        <dbReference type="ARBA" id="ARBA00022801"/>
    </source>
</evidence>
<organism evidence="6">
    <name type="scientific">uncultured bacterium</name>
    <name type="common">gcode 4</name>
    <dbReference type="NCBI Taxonomy" id="1234023"/>
    <lineage>
        <taxon>Bacteria</taxon>
        <taxon>environmental samples</taxon>
    </lineage>
</organism>
<dbReference type="SUPFAM" id="SSF50486">
    <property type="entry name" value="FMT C-terminal domain-like"/>
    <property type="match status" value="1"/>
</dbReference>
<comment type="similarity">
    <text evidence="1 5">Belongs to the DNA glycosylase MPG family.</text>
</comment>
<evidence type="ECO:0000256" key="4">
    <source>
        <dbReference type="ARBA" id="ARBA00023204"/>
    </source>
</evidence>
<evidence type="ECO:0000313" key="6">
    <source>
        <dbReference type="EMBL" id="EKE28326.1"/>
    </source>
</evidence>
<dbReference type="EMBL" id="AMFJ01000350">
    <property type="protein sequence ID" value="EKE28326.1"/>
    <property type="molecule type" value="Genomic_DNA"/>
</dbReference>
<dbReference type="GO" id="GO:0003905">
    <property type="term" value="F:alkylbase DNA N-glycosylase activity"/>
    <property type="evidence" value="ECO:0007669"/>
    <property type="project" value="InterPro"/>
</dbReference>
<evidence type="ECO:0000256" key="2">
    <source>
        <dbReference type="ARBA" id="ARBA00022763"/>
    </source>
</evidence>
<dbReference type="PANTHER" id="PTHR10429:SF0">
    <property type="entry name" value="DNA-3-METHYLADENINE GLYCOSYLASE"/>
    <property type="match status" value="1"/>
</dbReference>
<sequence length="186" mass="23679">MILNADFFERDTLVVWKELLWKELNYINGDWIRFSWIINEVEVYRWLDDEASHAYIWKTQRNKIMFETFWHVYVYFIYWMYNCMNFTTEHIWEAWAVLIRSAIPVRWIEKMMENRKTSNLKTLTNWPWKLCQAFWINKESYWKKLCLENDIYIEDIWYVIKTPINIWERVWIKKWIDKPWRFWFKA</sequence>
<gene>
    <name evidence="6" type="ORF">ACD_3C00076G0001</name>
</gene>
<evidence type="ECO:0000256" key="5">
    <source>
        <dbReference type="HAMAP-Rule" id="MF_00527"/>
    </source>
</evidence>
<keyword evidence="3 5" id="KW-0378">Hydrolase</keyword>
<dbReference type="HAMAP" id="MF_00527">
    <property type="entry name" value="3MGH"/>
    <property type="match status" value="1"/>
</dbReference>
<keyword evidence="2 5" id="KW-0227">DNA damage</keyword>
<evidence type="ECO:0000256" key="1">
    <source>
        <dbReference type="ARBA" id="ARBA00009232"/>
    </source>
</evidence>
<dbReference type="PANTHER" id="PTHR10429">
    <property type="entry name" value="DNA-3-METHYLADENINE GLYCOSYLASE"/>
    <property type="match status" value="1"/>
</dbReference>
<reference evidence="6" key="1">
    <citation type="journal article" date="2012" name="Science">
        <title>Fermentation, hydrogen, and sulfur metabolism in multiple uncultivated bacterial phyla.</title>
        <authorList>
            <person name="Wrighton K.C."/>
            <person name="Thomas B.C."/>
            <person name="Sharon I."/>
            <person name="Miller C.S."/>
            <person name="Castelle C.J."/>
            <person name="VerBerkmoes N.C."/>
            <person name="Wilkins M.J."/>
            <person name="Hettich R.L."/>
            <person name="Lipton M.S."/>
            <person name="Williams K.H."/>
            <person name="Long P.E."/>
            <person name="Banfield J.F."/>
        </authorList>
    </citation>
    <scope>NUCLEOTIDE SEQUENCE [LARGE SCALE GENOMIC DNA]</scope>
</reference>
<dbReference type="EC" id="3.2.2.-" evidence="5"/>
<name>K2FB26_9BACT</name>
<dbReference type="Gene3D" id="3.10.300.10">
    <property type="entry name" value="Methylpurine-DNA glycosylase (MPG)"/>
    <property type="match status" value="1"/>
</dbReference>
<dbReference type="GO" id="GO:0003677">
    <property type="term" value="F:DNA binding"/>
    <property type="evidence" value="ECO:0007669"/>
    <property type="project" value="InterPro"/>
</dbReference>
<comment type="caution">
    <text evidence="6">The sequence shown here is derived from an EMBL/GenBank/DDBJ whole genome shotgun (WGS) entry which is preliminary data.</text>
</comment>